<dbReference type="RefSeq" id="WP_150093314.1">
    <property type="nucleotide sequence ID" value="NZ_VWSF01000036.1"/>
</dbReference>
<proteinExistence type="predicted"/>
<reference evidence="1 2" key="1">
    <citation type="submission" date="2019-09" db="EMBL/GenBank/DDBJ databases">
        <title>Genome sequence and assembly of Adhaeribacter sp.</title>
        <authorList>
            <person name="Chhetri G."/>
        </authorList>
    </citation>
    <scope>NUCLEOTIDE SEQUENCE [LARGE SCALE GENOMIC DNA]</scope>
    <source>
        <strain evidence="1 2">DK36</strain>
    </source>
</reference>
<dbReference type="EMBL" id="VWSF01000036">
    <property type="protein sequence ID" value="KAA5539031.1"/>
    <property type="molecule type" value="Genomic_DNA"/>
</dbReference>
<evidence type="ECO:0000313" key="1">
    <source>
        <dbReference type="EMBL" id="KAA5539031.1"/>
    </source>
</evidence>
<keyword evidence="2" id="KW-1185">Reference proteome</keyword>
<dbReference type="AlphaFoldDB" id="A0A5M6CV11"/>
<gene>
    <name evidence="1" type="ORF">F0145_25165</name>
</gene>
<name>A0A5M6CV11_9BACT</name>
<organism evidence="1 2">
    <name type="scientific">Adhaeribacter rhizoryzae</name>
    <dbReference type="NCBI Taxonomy" id="2607907"/>
    <lineage>
        <taxon>Bacteria</taxon>
        <taxon>Pseudomonadati</taxon>
        <taxon>Bacteroidota</taxon>
        <taxon>Cytophagia</taxon>
        <taxon>Cytophagales</taxon>
        <taxon>Hymenobacteraceae</taxon>
        <taxon>Adhaeribacter</taxon>
    </lineage>
</organism>
<evidence type="ECO:0000313" key="2">
    <source>
        <dbReference type="Proteomes" id="UP000323426"/>
    </source>
</evidence>
<accession>A0A5M6CV11</accession>
<comment type="caution">
    <text evidence="1">The sequence shown here is derived from an EMBL/GenBank/DDBJ whole genome shotgun (WGS) entry which is preliminary data.</text>
</comment>
<protein>
    <submittedName>
        <fullName evidence="1">Uncharacterized protein</fullName>
    </submittedName>
</protein>
<dbReference type="Proteomes" id="UP000323426">
    <property type="component" value="Unassembled WGS sequence"/>
</dbReference>
<sequence>MFDTKKNQEVRLDVTLEYTTPSPHLLLVLFNAYQTEILADGRESKPFGEYKFRALHHIAGVKFKYEGRIYALTLGFYLDKTSLIAVILPQVSNQQESRFANASSTNDSYYAKQLLIDTQEHEWLVQMGLSSRSFSEHVTHLIETENASGSRLFYDIDPDNHLEFQFQHLVGEEQFQEFMEENELLEDEK</sequence>